<organism evidence="2 3">
    <name type="scientific">Polytolypa hystricis (strain UAMH7299)</name>
    <dbReference type="NCBI Taxonomy" id="1447883"/>
    <lineage>
        <taxon>Eukaryota</taxon>
        <taxon>Fungi</taxon>
        <taxon>Dikarya</taxon>
        <taxon>Ascomycota</taxon>
        <taxon>Pezizomycotina</taxon>
        <taxon>Eurotiomycetes</taxon>
        <taxon>Eurotiomycetidae</taxon>
        <taxon>Onygenales</taxon>
        <taxon>Onygenales incertae sedis</taxon>
        <taxon>Polytolypa</taxon>
    </lineage>
</organism>
<dbReference type="SUPFAM" id="SSF56112">
    <property type="entry name" value="Protein kinase-like (PK-like)"/>
    <property type="match status" value="1"/>
</dbReference>
<proteinExistence type="predicted"/>
<dbReference type="PANTHER" id="PTHR21310">
    <property type="entry name" value="AMINOGLYCOSIDE PHOSPHOTRANSFERASE-RELATED-RELATED"/>
    <property type="match status" value="1"/>
</dbReference>
<dbReference type="STRING" id="1447883.A0A2B7XJS1"/>
<evidence type="ECO:0000313" key="3">
    <source>
        <dbReference type="Proteomes" id="UP000224634"/>
    </source>
</evidence>
<accession>A0A2B7XJS1</accession>
<dbReference type="OrthoDB" id="10003767at2759"/>
<sequence length="381" mass="43181">MERPSNSWTGFGHLDRDSKQYKRMQNLLSLANFEYLKSYAITTRTSQRSLPPNISCVIDPSKFPWGFNNVVLEVALSDGVYWIARVQHAPTDDGARDEEGGDVAFVSEIATMNLVRSRTKIPVPQVSLYVNRISARDTAVFSRDRYLHNITLKLLNGIGRVVARTHSGKTGLELIPSALDGATGIQNTSLEYFNQSREAENRETLAAHPDDADWLTACWVLKIAINHIVIKEKIQGPFPLCHLDLHHGNLLFDKEFNLTGVLDWSHAQSAPFERLAISQEFMTFPALSDEENRPIIEFKKLVAQSLKRKEEQAAPQLEQNPAAQIRLSEFLGSPRSDIAYFCVYSNPRRALWDAERACKLMYGEDISWEHLRQVYGNKPLP</sequence>
<gene>
    <name evidence="2" type="ORF">AJ80_07739</name>
</gene>
<comment type="caution">
    <text evidence="2">The sequence shown here is derived from an EMBL/GenBank/DDBJ whole genome shotgun (WGS) entry which is preliminary data.</text>
</comment>
<feature type="domain" description="Aminoglycoside phosphotransferase" evidence="1">
    <location>
        <begin position="108"/>
        <end position="271"/>
    </location>
</feature>
<dbReference type="InterPro" id="IPR051678">
    <property type="entry name" value="AGP_Transferase"/>
</dbReference>
<dbReference type="InterPro" id="IPR002575">
    <property type="entry name" value="Aminoglycoside_PTrfase"/>
</dbReference>
<dbReference type="Gene3D" id="3.90.1200.10">
    <property type="match status" value="1"/>
</dbReference>
<keyword evidence="3" id="KW-1185">Reference proteome</keyword>
<dbReference type="Proteomes" id="UP000224634">
    <property type="component" value="Unassembled WGS sequence"/>
</dbReference>
<name>A0A2B7XJS1_POLH7</name>
<evidence type="ECO:0000259" key="1">
    <source>
        <dbReference type="Pfam" id="PF01636"/>
    </source>
</evidence>
<reference evidence="2 3" key="1">
    <citation type="submission" date="2017-10" db="EMBL/GenBank/DDBJ databases">
        <title>Comparative genomics in systemic dimorphic fungi from Ajellomycetaceae.</title>
        <authorList>
            <person name="Munoz J.F."/>
            <person name="Mcewen J.G."/>
            <person name="Clay O.K."/>
            <person name="Cuomo C.A."/>
        </authorList>
    </citation>
    <scope>NUCLEOTIDE SEQUENCE [LARGE SCALE GENOMIC DNA]</scope>
    <source>
        <strain evidence="2 3">UAMH7299</strain>
    </source>
</reference>
<dbReference type="PANTHER" id="PTHR21310:SF15">
    <property type="entry name" value="AMINOGLYCOSIDE PHOSPHOTRANSFERASE DOMAIN-CONTAINING PROTEIN"/>
    <property type="match status" value="1"/>
</dbReference>
<evidence type="ECO:0000313" key="2">
    <source>
        <dbReference type="EMBL" id="PGH08867.1"/>
    </source>
</evidence>
<protein>
    <recommendedName>
        <fullName evidence="1">Aminoglycoside phosphotransferase domain-containing protein</fullName>
    </recommendedName>
</protein>
<dbReference type="InterPro" id="IPR011009">
    <property type="entry name" value="Kinase-like_dom_sf"/>
</dbReference>
<dbReference type="EMBL" id="PDNA01000155">
    <property type="protein sequence ID" value="PGH08867.1"/>
    <property type="molecule type" value="Genomic_DNA"/>
</dbReference>
<dbReference type="AlphaFoldDB" id="A0A2B7XJS1"/>
<dbReference type="Pfam" id="PF01636">
    <property type="entry name" value="APH"/>
    <property type="match status" value="1"/>
</dbReference>